<dbReference type="SMART" id="SM00906">
    <property type="entry name" value="Fungal_trans"/>
    <property type="match status" value="1"/>
</dbReference>
<dbReference type="InterPro" id="IPR051127">
    <property type="entry name" value="Fungal_SecMet_Regulators"/>
</dbReference>
<keyword evidence="2" id="KW-0805">Transcription regulation</keyword>
<dbReference type="GO" id="GO:0000981">
    <property type="term" value="F:DNA-binding transcription factor activity, RNA polymerase II-specific"/>
    <property type="evidence" value="ECO:0007669"/>
    <property type="project" value="InterPro"/>
</dbReference>
<dbReference type="GO" id="GO:0000435">
    <property type="term" value="P:positive regulation of transcription from RNA polymerase II promoter by galactose"/>
    <property type="evidence" value="ECO:0007669"/>
    <property type="project" value="TreeGrafter"/>
</dbReference>
<organism evidence="7 8">
    <name type="scientific">Colletotrichum musicola</name>
    <dbReference type="NCBI Taxonomy" id="2175873"/>
    <lineage>
        <taxon>Eukaryota</taxon>
        <taxon>Fungi</taxon>
        <taxon>Dikarya</taxon>
        <taxon>Ascomycota</taxon>
        <taxon>Pezizomycotina</taxon>
        <taxon>Sordariomycetes</taxon>
        <taxon>Hypocreomycetidae</taxon>
        <taxon>Glomerellales</taxon>
        <taxon>Glomerellaceae</taxon>
        <taxon>Colletotrichum</taxon>
        <taxon>Colletotrichum orchidearum species complex</taxon>
    </lineage>
</organism>
<dbReference type="PANTHER" id="PTHR47424">
    <property type="entry name" value="REGULATORY PROTEIN GAL4"/>
    <property type="match status" value="1"/>
</dbReference>
<feature type="domain" description="Zn(2)-C6 fungal-type" evidence="6">
    <location>
        <begin position="33"/>
        <end position="62"/>
    </location>
</feature>
<evidence type="ECO:0000313" key="8">
    <source>
        <dbReference type="Proteomes" id="UP000639643"/>
    </source>
</evidence>
<evidence type="ECO:0000313" key="7">
    <source>
        <dbReference type="EMBL" id="KAF6826141.1"/>
    </source>
</evidence>
<dbReference type="GO" id="GO:0005634">
    <property type="term" value="C:nucleus"/>
    <property type="evidence" value="ECO:0007669"/>
    <property type="project" value="TreeGrafter"/>
</dbReference>
<dbReference type="InterPro" id="IPR001138">
    <property type="entry name" value="Zn2Cys6_DnaBD"/>
</dbReference>
<name>A0A8H6NB69_9PEZI</name>
<dbReference type="CDD" id="cd00067">
    <property type="entry name" value="GAL4"/>
    <property type="match status" value="1"/>
</dbReference>
<feature type="region of interest" description="Disordered" evidence="5">
    <location>
        <begin position="133"/>
        <end position="167"/>
    </location>
</feature>
<dbReference type="OrthoDB" id="3971593at2759"/>
<sequence length="767" mass="84434">MDPPNSDATSPAASRQAATPKPRATRGKYISKACFECRKRKSKCNGRNPCVRCARQSLTCRFRWSAQLVIPSSDIRLSDGDAQAIRSLREQVASLQDDLSLLRQANSQQQLDTRQQQPPLEFADAFETPRARLISPDYTDPGSHPPNTNSGPLVTEPPESPESCQPSASYTFNISLARTHLQARGIAMTESEKHGTSSSSADRTRPPSPAAGMPFDFGVGSVDPLWLVDEKEAIRLCNVYEVEVGIQYPFLDITELIDKVRILYKAMANASRHGFAFAGMPGPSVIGPQDLDLLKMVISAGSTVEAGGSSQLGKALFSGVRKASHDKLWEPAGIKNTMLFVLLAIYSFMTGDDLQAWRLVGISARWCLEIGLHQSATVNRIFKDEDKRRNALRLFWCVYTLDRRWGFGAGLPFVIHHFDVDQLLPEPDEEVPYLKAMVAYSQIGNKVWSTSYNSARTTGAVRDDEISYLMYLINRWYEDLPESLRLSPTWESDDWTGEAKGPRRLQLLLHLRANQMKLLLLQPVLHSTSSLKANVSKVQALVGLAKDTIRKLAALNGSTDIYQTQQMCFNHFLVSALGVVFLVAALAPAEYGPAVRDEFHVALDLIRGLSAKSYVSSRLWKMVGDLRLVWRKMGLKPPGQQQQDVERNVNVRRSPVVTTPPPSAGGGGASPRNGTRLSGEEDARGDVDPDIWQPSLGEPVGDVQIAQDLNDFFDAMDGEGGFATPHPMLGICEDGPETSGEQPGEGAVAQNFDPSLIDVSHLFVDML</sequence>
<dbReference type="PANTHER" id="PTHR47424:SF5">
    <property type="entry name" value="ZN(II)2CYS6 TRANSCRIPTION FACTOR (EUROFUNG)"/>
    <property type="match status" value="1"/>
</dbReference>
<evidence type="ECO:0000256" key="4">
    <source>
        <dbReference type="ARBA" id="ARBA00023242"/>
    </source>
</evidence>
<protein>
    <submittedName>
        <fullName evidence="7">Fungal specific transcription factor domain-containing protein</fullName>
    </submittedName>
</protein>
<dbReference type="GO" id="GO:0008270">
    <property type="term" value="F:zinc ion binding"/>
    <property type="evidence" value="ECO:0007669"/>
    <property type="project" value="InterPro"/>
</dbReference>
<comment type="caution">
    <text evidence="7">The sequence shown here is derived from an EMBL/GenBank/DDBJ whole genome shotgun (WGS) entry which is preliminary data.</text>
</comment>
<evidence type="ECO:0000256" key="2">
    <source>
        <dbReference type="ARBA" id="ARBA00023015"/>
    </source>
</evidence>
<feature type="region of interest" description="Disordered" evidence="5">
    <location>
        <begin position="637"/>
        <end position="698"/>
    </location>
</feature>
<dbReference type="SUPFAM" id="SSF57701">
    <property type="entry name" value="Zn2/Cys6 DNA-binding domain"/>
    <property type="match status" value="1"/>
</dbReference>
<keyword evidence="3" id="KW-0804">Transcription</keyword>
<dbReference type="GO" id="GO:0000978">
    <property type="term" value="F:RNA polymerase II cis-regulatory region sequence-specific DNA binding"/>
    <property type="evidence" value="ECO:0007669"/>
    <property type="project" value="TreeGrafter"/>
</dbReference>
<dbReference type="Pfam" id="PF00172">
    <property type="entry name" value="Zn_clus"/>
    <property type="match status" value="1"/>
</dbReference>
<feature type="region of interest" description="Disordered" evidence="5">
    <location>
        <begin position="1"/>
        <end position="25"/>
    </location>
</feature>
<evidence type="ECO:0000256" key="5">
    <source>
        <dbReference type="SAM" id="MobiDB-lite"/>
    </source>
</evidence>
<feature type="compositionally biased region" description="Basic and acidic residues" evidence="5">
    <location>
        <begin position="678"/>
        <end position="687"/>
    </location>
</feature>
<feature type="compositionally biased region" description="Polar residues" evidence="5">
    <location>
        <begin position="1"/>
        <end position="17"/>
    </location>
</feature>
<dbReference type="PROSITE" id="PS00463">
    <property type="entry name" value="ZN2_CY6_FUNGAL_1"/>
    <property type="match status" value="1"/>
</dbReference>
<dbReference type="InterPro" id="IPR007219">
    <property type="entry name" value="XnlR_reg_dom"/>
</dbReference>
<dbReference type="PROSITE" id="PS50048">
    <property type="entry name" value="ZN2_CY6_FUNGAL_2"/>
    <property type="match status" value="1"/>
</dbReference>
<evidence type="ECO:0000256" key="1">
    <source>
        <dbReference type="ARBA" id="ARBA00022723"/>
    </source>
</evidence>
<dbReference type="InterPro" id="IPR036864">
    <property type="entry name" value="Zn2-C6_fun-type_DNA-bd_sf"/>
</dbReference>
<proteinExistence type="predicted"/>
<dbReference type="Proteomes" id="UP000639643">
    <property type="component" value="Unassembled WGS sequence"/>
</dbReference>
<dbReference type="EMBL" id="WIGM01000410">
    <property type="protein sequence ID" value="KAF6826141.1"/>
    <property type="molecule type" value="Genomic_DNA"/>
</dbReference>
<keyword evidence="1" id="KW-0479">Metal-binding</keyword>
<dbReference type="SMART" id="SM00066">
    <property type="entry name" value="GAL4"/>
    <property type="match status" value="1"/>
</dbReference>
<dbReference type="Pfam" id="PF04082">
    <property type="entry name" value="Fungal_trans"/>
    <property type="match status" value="1"/>
</dbReference>
<evidence type="ECO:0000256" key="3">
    <source>
        <dbReference type="ARBA" id="ARBA00023163"/>
    </source>
</evidence>
<evidence type="ECO:0000259" key="6">
    <source>
        <dbReference type="PROSITE" id="PS50048"/>
    </source>
</evidence>
<gene>
    <name evidence="7" type="ORF">CMUS01_09562</name>
</gene>
<dbReference type="Gene3D" id="4.10.240.10">
    <property type="entry name" value="Zn(2)-C6 fungal-type DNA-binding domain"/>
    <property type="match status" value="1"/>
</dbReference>
<dbReference type="AlphaFoldDB" id="A0A8H6NB69"/>
<keyword evidence="8" id="KW-1185">Reference proteome</keyword>
<accession>A0A8H6NB69</accession>
<keyword evidence="4" id="KW-0539">Nucleus</keyword>
<reference evidence="7" key="1">
    <citation type="journal article" date="2020" name="Phytopathology">
        <title>Genome Sequence Resources of Colletotrichum truncatum, C. plurivorum, C. musicola, and C. sojae: Four Species Pathogenic to Soybean (Glycine max).</title>
        <authorList>
            <person name="Rogerio F."/>
            <person name="Boufleur T.R."/>
            <person name="Ciampi-Guillardi M."/>
            <person name="Sukno S.A."/>
            <person name="Thon M.R."/>
            <person name="Massola Junior N.S."/>
            <person name="Baroncelli R."/>
        </authorList>
    </citation>
    <scope>NUCLEOTIDE SEQUENCE</scope>
    <source>
        <strain evidence="7">LFN0074</strain>
    </source>
</reference>
<feature type="region of interest" description="Disordered" evidence="5">
    <location>
        <begin position="187"/>
        <end position="211"/>
    </location>
</feature>
<dbReference type="CDD" id="cd12148">
    <property type="entry name" value="fungal_TF_MHR"/>
    <property type="match status" value="1"/>
</dbReference>
<dbReference type="GO" id="GO:0006351">
    <property type="term" value="P:DNA-templated transcription"/>
    <property type="evidence" value="ECO:0007669"/>
    <property type="project" value="InterPro"/>
</dbReference>